<dbReference type="PANTHER" id="PTHR22951:SF5">
    <property type="entry name" value="PHOSPHATIDYLINOSITOL-BINDING CLATHRIN ASSEMBLY PROTEIN LAP"/>
    <property type="match status" value="1"/>
</dbReference>
<dbReference type="Pfam" id="PF07651">
    <property type="entry name" value="ANTH"/>
    <property type="match status" value="1"/>
</dbReference>
<dbReference type="GO" id="GO:0048268">
    <property type="term" value="P:clathrin coat assembly"/>
    <property type="evidence" value="ECO:0007669"/>
    <property type="project" value="InterPro"/>
</dbReference>
<dbReference type="Gene3D" id="1.25.40.90">
    <property type="match status" value="1"/>
</dbReference>
<protein>
    <recommendedName>
        <fullName evidence="1">AP180 N-terminal homology (ANTH) domain-containing protein</fullName>
    </recommendedName>
</protein>
<evidence type="ECO:0000259" key="1">
    <source>
        <dbReference type="Pfam" id="PF07651"/>
    </source>
</evidence>
<organism evidence="2">
    <name type="scientific">Timema genevievae</name>
    <name type="common">Walking stick</name>
    <dbReference type="NCBI Taxonomy" id="629358"/>
    <lineage>
        <taxon>Eukaryota</taxon>
        <taxon>Metazoa</taxon>
        <taxon>Ecdysozoa</taxon>
        <taxon>Arthropoda</taxon>
        <taxon>Hexapoda</taxon>
        <taxon>Insecta</taxon>
        <taxon>Pterygota</taxon>
        <taxon>Neoptera</taxon>
        <taxon>Polyneoptera</taxon>
        <taxon>Phasmatodea</taxon>
        <taxon>Timematodea</taxon>
        <taxon>Timematoidea</taxon>
        <taxon>Timematidae</taxon>
        <taxon>Timema</taxon>
    </lineage>
</organism>
<dbReference type="GO" id="GO:0030136">
    <property type="term" value="C:clathrin-coated vesicle"/>
    <property type="evidence" value="ECO:0007669"/>
    <property type="project" value="TreeGrafter"/>
</dbReference>
<dbReference type="GO" id="GO:0000149">
    <property type="term" value="F:SNARE binding"/>
    <property type="evidence" value="ECO:0007669"/>
    <property type="project" value="TreeGrafter"/>
</dbReference>
<reference evidence="2" key="1">
    <citation type="submission" date="2020-11" db="EMBL/GenBank/DDBJ databases">
        <authorList>
            <person name="Tran Van P."/>
        </authorList>
    </citation>
    <scope>NUCLEOTIDE SEQUENCE</scope>
</reference>
<dbReference type="GO" id="GO:0005546">
    <property type="term" value="F:phosphatidylinositol-4,5-bisphosphate binding"/>
    <property type="evidence" value="ECO:0007669"/>
    <property type="project" value="TreeGrafter"/>
</dbReference>
<sequence>MILGVDIKVTTYLPYTVSTQDHFCIQGYVAAPHRGRQLKGHPPPRDLIHCTNEPNVSIPQLANLLIERSQNTNWVVVFKSLITVHHMMCYGNEGLEPQIPIRIRVLPTSDELPRNSCAPPQGAARLGERLKYKIEHIGCNERWPD</sequence>
<dbReference type="InterPro" id="IPR008942">
    <property type="entry name" value="ENTH_VHS"/>
</dbReference>
<dbReference type="GO" id="GO:0005905">
    <property type="term" value="C:clathrin-coated pit"/>
    <property type="evidence" value="ECO:0007669"/>
    <property type="project" value="TreeGrafter"/>
</dbReference>
<dbReference type="AlphaFoldDB" id="A0A7R9JNJ8"/>
<dbReference type="GO" id="GO:0098894">
    <property type="term" value="C:extrinsic component of presynaptic endocytic zone membrane"/>
    <property type="evidence" value="ECO:0007669"/>
    <property type="project" value="TreeGrafter"/>
</dbReference>
<dbReference type="InterPro" id="IPR011417">
    <property type="entry name" value="ANTH_dom"/>
</dbReference>
<dbReference type="PANTHER" id="PTHR22951">
    <property type="entry name" value="CLATHRIN ASSEMBLY PROTEIN"/>
    <property type="match status" value="1"/>
</dbReference>
<dbReference type="EMBL" id="OE839206">
    <property type="protein sequence ID" value="CAD7586164.1"/>
    <property type="molecule type" value="Genomic_DNA"/>
</dbReference>
<dbReference type="GO" id="GO:0008021">
    <property type="term" value="C:synaptic vesicle"/>
    <property type="evidence" value="ECO:0007669"/>
    <property type="project" value="TreeGrafter"/>
</dbReference>
<name>A0A7R9JNJ8_TIMGE</name>
<accession>A0A7R9JNJ8</accession>
<dbReference type="SUPFAM" id="SSF48464">
    <property type="entry name" value="ENTH/VHS domain"/>
    <property type="match status" value="1"/>
</dbReference>
<evidence type="ECO:0000313" key="2">
    <source>
        <dbReference type="EMBL" id="CAD7586164.1"/>
    </source>
</evidence>
<proteinExistence type="predicted"/>
<gene>
    <name evidence="2" type="ORF">TGEB3V08_LOCUS576</name>
</gene>
<feature type="domain" description="AP180 N-terminal homology (ANTH)" evidence="1">
    <location>
        <begin position="47"/>
        <end position="96"/>
    </location>
</feature>
<dbReference type="GO" id="GO:0016185">
    <property type="term" value="P:synaptic vesicle budding from presynaptic endocytic zone membrane"/>
    <property type="evidence" value="ECO:0007669"/>
    <property type="project" value="TreeGrafter"/>
</dbReference>
<dbReference type="GO" id="GO:0072583">
    <property type="term" value="P:clathrin-dependent endocytosis"/>
    <property type="evidence" value="ECO:0007669"/>
    <property type="project" value="InterPro"/>
</dbReference>
<dbReference type="GO" id="GO:0032050">
    <property type="term" value="F:clathrin heavy chain binding"/>
    <property type="evidence" value="ECO:0007669"/>
    <property type="project" value="TreeGrafter"/>
</dbReference>
<dbReference type="InterPro" id="IPR045192">
    <property type="entry name" value="AP180-like"/>
</dbReference>
<dbReference type="GO" id="GO:0005545">
    <property type="term" value="F:1-phosphatidylinositol binding"/>
    <property type="evidence" value="ECO:0007669"/>
    <property type="project" value="TreeGrafter"/>
</dbReference>